<comment type="catalytic activity">
    <reaction evidence="1">
        <text>a phosphate monoester + H2O = an alcohol + phosphate</text>
        <dbReference type="Rhea" id="RHEA:15017"/>
        <dbReference type="ChEBI" id="CHEBI:15377"/>
        <dbReference type="ChEBI" id="CHEBI:30879"/>
        <dbReference type="ChEBI" id="CHEBI:43474"/>
        <dbReference type="ChEBI" id="CHEBI:67140"/>
        <dbReference type="EC" id="3.1.3.2"/>
    </reaction>
</comment>
<dbReference type="EC" id="3.1.3.2" evidence="1"/>
<comment type="caution">
    <text evidence="5">The sequence shown here is derived from an EMBL/GenBank/DDBJ whole genome shotgun (WGS) entry which is preliminary data.</text>
</comment>
<dbReference type="CDD" id="cd03397">
    <property type="entry name" value="PAP2_acid_phosphatase"/>
    <property type="match status" value="1"/>
</dbReference>
<dbReference type="Proteomes" id="UP000249254">
    <property type="component" value="Unassembled WGS sequence"/>
</dbReference>
<feature type="domain" description="Phosphatidic acid phosphatase type 2/haloperoxidase" evidence="4">
    <location>
        <begin position="117"/>
        <end position="227"/>
    </location>
</feature>
<evidence type="ECO:0000256" key="1">
    <source>
        <dbReference type="PIRNR" id="PIRNR000897"/>
    </source>
</evidence>
<dbReference type="SMART" id="SM00014">
    <property type="entry name" value="acidPPc"/>
    <property type="match status" value="1"/>
</dbReference>
<sequence>MGMKLGAAAVANALILVAGAAIAQQAAPQAAMTPAPRASGYLGESAPDTYAVLPPAPRPGDPRDRADREIYRATRRYEHDPRWAMAQNDANSAGIVKDLACALGVELTPKNAPRTLALLAKVAPDASRATNRPKDIYQRPRPYLRDKGAICVPRDASLAASPDYPSGHNTWSWTVGLILAELAPDRAAPILTRARAFGENRLVCGVHSLSAVDAGRDNGAILVAALHGVAQFRSDMDAARAEVAAARAAGPAPDAAACAQEAALIAKNPY</sequence>
<keyword evidence="3" id="KW-0732">Signal</keyword>
<dbReference type="InterPro" id="IPR036938">
    <property type="entry name" value="PAP2/HPO_sf"/>
</dbReference>
<dbReference type="RefSeq" id="WP_111527490.1">
    <property type="nucleotide sequence ID" value="NZ_JBHRSG010000005.1"/>
</dbReference>
<name>A0A328ALK2_9CAUL</name>
<evidence type="ECO:0000259" key="4">
    <source>
        <dbReference type="SMART" id="SM00014"/>
    </source>
</evidence>
<dbReference type="InterPro" id="IPR000326">
    <property type="entry name" value="PAP2/HPO"/>
</dbReference>
<accession>A0A328ALK2</accession>
<dbReference type="PRINTS" id="PR00483">
    <property type="entry name" value="BACPHPHTASE"/>
</dbReference>
<dbReference type="OrthoDB" id="9805301at2"/>
<dbReference type="Pfam" id="PF01569">
    <property type="entry name" value="PAP2"/>
    <property type="match status" value="1"/>
</dbReference>
<dbReference type="EMBL" id="QFYQ01000001">
    <property type="protein sequence ID" value="RAK53738.1"/>
    <property type="molecule type" value="Genomic_DNA"/>
</dbReference>
<proteinExistence type="inferred from homology"/>
<dbReference type="GO" id="GO:0003993">
    <property type="term" value="F:acid phosphatase activity"/>
    <property type="evidence" value="ECO:0007669"/>
    <property type="project" value="UniProtKB-EC"/>
</dbReference>
<dbReference type="AlphaFoldDB" id="A0A328ALK2"/>
<evidence type="ECO:0000256" key="2">
    <source>
        <dbReference type="SAM" id="MobiDB-lite"/>
    </source>
</evidence>
<dbReference type="Gene3D" id="1.20.144.10">
    <property type="entry name" value="Phosphatidic acid phosphatase type 2/haloperoxidase"/>
    <property type="match status" value="1"/>
</dbReference>
<organism evidence="5 6">
    <name type="scientific">Phenylobacterium soli</name>
    <dbReference type="NCBI Taxonomy" id="2170551"/>
    <lineage>
        <taxon>Bacteria</taxon>
        <taxon>Pseudomonadati</taxon>
        <taxon>Pseudomonadota</taxon>
        <taxon>Alphaproteobacteria</taxon>
        <taxon>Caulobacterales</taxon>
        <taxon>Caulobacteraceae</taxon>
        <taxon>Phenylobacterium</taxon>
    </lineage>
</organism>
<dbReference type="SUPFAM" id="SSF48317">
    <property type="entry name" value="Acid phosphatase/Vanadium-dependent haloperoxidase"/>
    <property type="match status" value="1"/>
</dbReference>
<keyword evidence="6" id="KW-1185">Reference proteome</keyword>
<evidence type="ECO:0000313" key="6">
    <source>
        <dbReference type="Proteomes" id="UP000249254"/>
    </source>
</evidence>
<evidence type="ECO:0000256" key="3">
    <source>
        <dbReference type="SAM" id="SignalP"/>
    </source>
</evidence>
<feature type="signal peptide" evidence="3">
    <location>
        <begin position="1"/>
        <end position="23"/>
    </location>
</feature>
<reference evidence="6" key="1">
    <citation type="submission" date="2018-05" db="EMBL/GenBank/DDBJ databases">
        <authorList>
            <person name="Li X."/>
        </authorList>
    </citation>
    <scope>NUCLEOTIDE SEQUENCE [LARGE SCALE GENOMIC DNA]</scope>
    <source>
        <strain evidence="6">LX32</strain>
    </source>
</reference>
<gene>
    <name evidence="5" type="ORF">DJ017_03945</name>
</gene>
<keyword evidence="1" id="KW-0378">Hydrolase</keyword>
<dbReference type="InterPro" id="IPR001011">
    <property type="entry name" value="Acid_Pase_classA_bac"/>
</dbReference>
<feature type="chain" id="PRO_5016437377" description="Acid phosphatase" evidence="3">
    <location>
        <begin position="24"/>
        <end position="270"/>
    </location>
</feature>
<comment type="similarity">
    <text evidence="1">Belongs to the class A bacterial acid phosphatase family.</text>
</comment>
<feature type="region of interest" description="Disordered" evidence="2">
    <location>
        <begin position="46"/>
        <end position="66"/>
    </location>
</feature>
<evidence type="ECO:0000313" key="5">
    <source>
        <dbReference type="EMBL" id="RAK53738.1"/>
    </source>
</evidence>
<dbReference type="GO" id="GO:0030288">
    <property type="term" value="C:outer membrane-bounded periplasmic space"/>
    <property type="evidence" value="ECO:0007669"/>
    <property type="project" value="InterPro"/>
</dbReference>
<protein>
    <recommendedName>
        <fullName evidence="1">Acid phosphatase</fullName>
        <ecNumber evidence="1">3.1.3.2</ecNumber>
    </recommendedName>
</protein>
<dbReference type="PIRSF" id="PIRSF000897">
    <property type="entry name" value="Acid_Ptase_ClsA"/>
    <property type="match status" value="1"/>
</dbReference>